<proteinExistence type="predicted"/>
<sequence length="62" mass="7489">MNFEDINKEFFSTKKGKELIYYLKNKYEELFYKAKNAKEDKERLKALDAMAFLDEIITNLKD</sequence>
<accession>A0AAU7E5P6</accession>
<protein>
    <submittedName>
        <fullName evidence="1">Uncharacterized protein</fullName>
    </submittedName>
</protein>
<evidence type="ECO:0000313" key="1">
    <source>
        <dbReference type="EMBL" id="XBJ28474.1"/>
    </source>
</evidence>
<reference evidence="1" key="1">
    <citation type="submission" date="2024-05" db="EMBL/GenBank/DDBJ databases">
        <title>Campylobacter coli isolated from environmental waters in Slovenia.</title>
        <authorList>
            <person name="Zautner A.E."/>
            <person name="Bunk B."/>
            <person name="Riedel T."/>
            <person name="Sproeer C."/>
        </authorList>
    </citation>
    <scope>NUCLEOTIDE SEQUENCE</scope>
    <source>
        <strain evidence="1">CCS1377</strain>
    </source>
</reference>
<dbReference type="RefSeq" id="WP_348518104.1">
    <property type="nucleotide sequence ID" value="NZ_CP155620.1"/>
</dbReference>
<dbReference type="AlphaFoldDB" id="A0AAU7E5P6"/>
<gene>
    <name evidence="1" type="ORF">AAH949_05050</name>
</gene>
<organism evidence="1">
    <name type="scientific">Campylobacter sp. CCS1377</name>
    <dbReference type="NCBI Taxonomy" id="3158229"/>
    <lineage>
        <taxon>Bacteria</taxon>
        <taxon>Pseudomonadati</taxon>
        <taxon>Campylobacterota</taxon>
        <taxon>Epsilonproteobacteria</taxon>
        <taxon>Campylobacterales</taxon>
        <taxon>Campylobacteraceae</taxon>
        <taxon>Campylobacter</taxon>
    </lineage>
</organism>
<name>A0AAU7E5P6_9BACT</name>
<dbReference type="EMBL" id="CP155620">
    <property type="protein sequence ID" value="XBJ28474.1"/>
    <property type="molecule type" value="Genomic_DNA"/>
</dbReference>